<dbReference type="Proteomes" id="UP001321047">
    <property type="component" value="Unassembled WGS sequence"/>
</dbReference>
<evidence type="ECO:0000313" key="3">
    <source>
        <dbReference type="Proteomes" id="UP001321047"/>
    </source>
</evidence>
<name>A0AAP3E8T0_9EURY</name>
<feature type="domain" description="PIN" evidence="1">
    <location>
        <begin position="3"/>
        <end position="124"/>
    </location>
</feature>
<dbReference type="Pfam" id="PF01850">
    <property type="entry name" value="PIN"/>
    <property type="match status" value="1"/>
</dbReference>
<evidence type="ECO:0000259" key="1">
    <source>
        <dbReference type="Pfam" id="PF01850"/>
    </source>
</evidence>
<dbReference type="SUPFAM" id="SSF88723">
    <property type="entry name" value="PIN domain-like"/>
    <property type="match status" value="1"/>
</dbReference>
<dbReference type="AlphaFoldDB" id="A0AAP3E8T0"/>
<dbReference type="EMBL" id="JAOPJZ010000035">
    <property type="protein sequence ID" value="MCU4754255.1"/>
    <property type="molecule type" value="Genomic_DNA"/>
</dbReference>
<evidence type="ECO:0000313" key="2">
    <source>
        <dbReference type="EMBL" id="MCU4754255.1"/>
    </source>
</evidence>
<dbReference type="InterPro" id="IPR039018">
    <property type="entry name" value="VapC20-like"/>
</dbReference>
<dbReference type="PANTHER" id="PTHR42188:SF1">
    <property type="entry name" value="23S RRNA-SPECIFIC ENDONUCLEASE VAPC20"/>
    <property type="match status" value="1"/>
</dbReference>
<dbReference type="InterPro" id="IPR029060">
    <property type="entry name" value="PIN-like_dom_sf"/>
</dbReference>
<sequence>MTVLIDTGVLYADHDKDAARHNVATEALDVVYDGELGQPYISDYLYDEAVTLTLKRGQSFTPAKELGDKLRGADPYPQAYEMLRVSAAVFADAVDIFEQYDDQALSFTDATTIALCHRHDIDSIISTSQSNLTTLTCS</sequence>
<accession>A0AAP3E8T0</accession>
<dbReference type="Gene3D" id="3.40.50.1010">
    <property type="entry name" value="5'-nuclease"/>
    <property type="match status" value="1"/>
</dbReference>
<dbReference type="GO" id="GO:0016075">
    <property type="term" value="P:rRNA catabolic process"/>
    <property type="evidence" value="ECO:0007669"/>
    <property type="project" value="TreeGrafter"/>
</dbReference>
<keyword evidence="3" id="KW-1185">Reference proteome</keyword>
<dbReference type="InterPro" id="IPR002716">
    <property type="entry name" value="PIN_dom"/>
</dbReference>
<protein>
    <submittedName>
        <fullName evidence="2">PIN domain-containing protein</fullName>
    </submittedName>
</protein>
<proteinExistence type="predicted"/>
<dbReference type="PANTHER" id="PTHR42188">
    <property type="entry name" value="23S RRNA-SPECIFIC ENDONUCLEASE VAPC20"/>
    <property type="match status" value="1"/>
</dbReference>
<organism evidence="2 3">
    <name type="scientific">Natronosalvus hydrolyticus</name>
    <dbReference type="NCBI Taxonomy" id="2979988"/>
    <lineage>
        <taxon>Archaea</taxon>
        <taxon>Methanobacteriati</taxon>
        <taxon>Methanobacteriota</taxon>
        <taxon>Stenosarchaea group</taxon>
        <taxon>Halobacteria</taxon>
        <taxon>Halobacteriales</taxon>
        <taxon>Natrialbaceae</taxon>
        <taxon>Natronosalvus</taxon>
    </lineage>
</organism>
<dbReference type="GO" id="GO:0004521">
    <property type="term" value="F:RNA endonuclease activity"/>
    <property type="evidence" value="ECO:0007669"/>
    <property type="project" value="InterPro"/>
</dbReference>
<gene>
    <name evidence="2" type="ORF">OB919_20110</name>
</gene>
<reference evidence="2 3" key="1">
    <citation type="submission" date="2022-09" db="EMBL/GenBank/DDBJ databases">
        <title>Enrichment on poylsaccharides allowed isolation of novel metabolic and taxonomic groups of Haloarchaea.</title>
        <authorList>
            <person name="Sorokin D.Y."/>
            <person name="Elcheninov A.G."/>
            <person name="Khizhniak T.V."/>
            <person name="Kolganova T.V."/>
            <person name="Kublanov I.V."/>
        </authorList>
    </citation>
    <scope>NUCLEOTIDE SEQUENCE [LARGE SCALE GENOMIC DNA]</scope>
    <source>
        <strain evidence="2 3">AArc-curdl1</strain>
    </source>
</reference>
<dbReference type="RefSeq" id="WP_342810558.1">
    <property type="nucleotide sequence ID" value="NZ_JAOPJZ010000035.1"/>
</dbReference>
<comment type="caution">
    <text evidence="2">The sequence shown here is derived from an EMBL/GenBank/DDBJ whole genome shotgun (WGS) entry which is preliminary data.</text>
</comment>